<accession>A0A4R1L149</accession>
<name>A0A4R1L149_9BACT</name>
<evidence type="ECO:0008006" key="3">
    <source>
        <dbReference type="Google" id="ProtNLM"/>
    </source>
</evidence>
<evidence type="ECO:0000313" key="1">
    <source>
        <dbReference type="EMBL" id="TCK71554.1"/>
    </source>
</evidence>
<comment type="caution">
    <text evidence="1">The sequence shown here is derived from an EMBL/GenBank/DDBJ whole genome shotgun (WGS) entry which is preliminary data.</text>
</comment>
<dbReference type="AlphaFoldDB" id="A0A4R1L149"/>
<proteinExistence type="predicted"/>
<gene>
    <name evidence="1" type="ORF">C7378_2833</name>
</gene>
<dbReference type="Proteomes" id="UP000295210">
    <property type="component" value="Unassembled WGS sequence"/>
</dbReference>
<dbReference type="RefSeq" id="WP_131998018.1">
    <property type="nucleotide sequence ID" value="NZ_SMGK01000005.1"/>
</dbReference>
<dbReference type="OrthoDB" id="9152320at2"/>
<organism evidence="1 2">
    <name type="scientific">Acidipila rosea</name>
    <dbReference type="NCBI Taxonomy" id="768535"/>
    <lineage>
        <taxon>Bacteria</taxon>
        <taxon>Pseudomonadati</taxon>
        <taxon>Acidobacteriota</taxon>
        <taxon>Terriglobia</taxon>
        <taxon>Terriglobales</taxon>
        <taxon>Acidobacteriaceae</taxon>
        <taxon>Acidipila</taxon>
    </lineage>
</organism>
<reference evidence="1 2" key="1">
    <citation type="submission" date="2019-03" db="EMBL/GenBank/DDBJ databases">
        <title>Genomic Encyclopedia of Type Strains, Phase IV (KMG-IV): sequencing the most valuable type-strain genomes for metagenomic binning, comparative biology and taxonomic classification.</title>
        <authorList>
            <person name="Goeker M."/>
        </authorList>
    </citation>
    <scope>NUCLEOTIDE SEQUENCE [LARGE SCALE GENOMIC DNA]</scope>
    <source>
        <strain evidence="1 2">DSM 103428</strain>
    </source>
</reference>
<dbReference type="EMBL" id="SMGK01000005">
    <property type="protein sequence ID" value="TCK71554.1"/>
    <property type="molecule type" value="Genomic_DNA"/>
</dbReference>
<sequence length="363" mass="41340">MRTVIAKRLSRRGEGLGNEIIPWAKSFIASRVLDAHLSGTAWGLNGRKYWRNFETGRLDWLRQEVLLKSLPHYPFTQDDYRAAGRRDFAEAFKVWAEAKGLLRKQNYVVTVDGMYGGYYAIETAREFLWSKLLNSRRALQNIFDARSRIDPGKLLIAVHVRAGSDFLAETESMRSRFNVKLPFEWYAAAARSLKAEFGTKAQFLLLCDRPSDQFRRLAAELDAVTTLHHTLSECSDLCLLALADLRICSVSSYSLAACFLSRGPYIWCEEQLGIRNGLYSIWGHEPQEQQEGSFFSETEALLREAGEESRDLLDARNGFAVRMDGALPQALVERLYLRLEERDRRFDLVRYGAFPTGGGSQLA</sequence>
<protein>
    <recommendedName>
        <fullName evidence="3">Glycosyl transferase family 11</fullName>
    </recommendedName>
</protein>
<keyword evidence="2" id="KW-1185">Reference proteome</keyword>
<evidence type="ECO:0000313" key="2">
    <source>
        <dbReference type="Proteomes" id="UP000295210"/>
    </source>
</evidence>